<reference evidence="9 10" key="1">
    <citation type="submission" date="2020-06" db="EMBL/GenBank/DDBJ databases">
        <authorList>
            <person name="Li R."/>
            <person name="Bekaert M."/>
        </authorList>
    </citation>
    <scope>NUCLEOTIDE SEQUENCE [LARGE SCALE GENOMIC DNA]</scope>
    <source>
        <strain evidence="10">wild</strain>
    </source>
</reference>
<dbReference type="EMBL" id="CACVKT020001665">
    <property type="protein sequence ID" value="CAC5370244.1"/>
    <property type="molecule type" value="Genomic_DNA"/>
</dbReference>
<dbReference type="SMART" id="SM00060">
    <property type="entry name" value="FN3"/>
    <property type="match status" value="1"/>
</dbReference>
<organism evidence="9 10">
    <name type="scientific">Mytilus coruscus</name>
    <name type="common">Sea mussel</name>
    <dbReference type="NCBI Taxonomy" id="42192"/>
    <lineage>
        <taxon>Eukaryota</taxon>
        <taxon>Metazoa</taxon>
        <taxon>Spiralia</taxon>
        <taxon>Lophotrochozoa</taxon>
        <taxon>Mollusca</taxon>
        <taxon>Bivalvia</taxon>
        <taxon>Autobranchia</taxon>
        <taxon>Pteriomorphia</taxon>
        <taxon>Mytilida</taxon>
        <taxon>Mytiloidea</taxon>
        <taxon>Mytilidae</taxon>
        <taxon>Mytilinae</taxon>
        <taxon>Mytilus</taxon>
    </lineage>
</organism>
<evidence type="ECO:0000256" key="3">
    <source>
        <dbReference type="ARBA" id="ARBA00023136"/>
    </source>
</evidence>
<dbReference type="InterPro" id="IPR036116">
    <property type="entry name" value="FN3_sf"/>
</dbReference>
<feature type="domain" description="Ig-like" evidence="7">
    <location>
        <begin position="176"/>
        <end position="260"/>
    </location>
</feature>
<evidence type="ECO:0000256" key="6">
    <source>
        <dbReference type="ARBA" id="ARBA00023319"/>
    </source>
</evidence>
<dbReference type="OrthoDB" id="6413693at2759"/>
<evidence type="ECO:0000256" key="5">
    <source>
        <dbReference type="ARBA" id="ARBA00023180"/>
    </source>
</evidence>
<dbReference type="InterPro" id="IPR003961">
    <property type="entry name" value="FN3_dom"/>
</dbReference>
<dbReference type="InterPro" id="IPR003598">
    <property type="entry name" value="Ig_sub2"/>
</dbReference>
<evidence type="ECO:0000259" key="8">
    <source>
        <dbReference type="PROSITE" id="PS50853"/>
    </source>
</evidence>
<dbReference type="Pfam" id="PF07679">
    <property type="entry name" value="I-set"/>
    <property type="match status" value="1"/>
</dbReference>
<dbReference type="SMART" id="SM00409">
    <property type="entry name" value="IG"/>
    <property type="match status" value="1"/>
</dbReference>
<keyword evidence="2" id="KW-0677">Repeat</keyword>
<dbReference type="SUPFAM" id="SSF48726">
    <property type="entry name" value="Immunoglobulin"/>
    <property type="match status" value="2"/>
</dbReference>
<dbReference type="Gene3D" id="2.60.40.10">
    <property type="entry name" value="Immunoglobulins"/>
    <property type="match status" value="3"/>
</dbReference>
<dbReference type="PANTHER" id="PTHR11640">
    <property type="entry name" value="NEPHRIN"/>
    <property type="match status" value="1"/>
</dbReference>
<keyword evidence="5" id="KW-0325">Glycoprotein</keyword>
<dbReference type="PANTHER" id="PTHR11640:SF31">
    <property type="entry name" value="IRREGULAR CHIASM C-ROUGHEST PROTEIN-RELATED"/>
    <property type="match status" value="1"/>
</dbReference>
<dbReference type="InterPro" id="IPR003599">
    <property type="entry name" value="Ig_sub"/>
</dbReference>
<feature type="domain" description="Ig-like" evidence="7">
    <location>
        <begin position="276"/>
        <end position="367"/>
    </location>
</feature>
<dbReference type="Proteomes" id="UP000507470">
    <property type="component" value="Unassembled WGS sequence"/>
</dbReference>
<keyword evidence="6" id="KW-0393">Immunoglobulin domain</keyword>
<evidence type="ECO:0000259" key="7">
    <source>
        <dbReference type="PROSITE" id="PS50835"/>
    </source>
</evidence>
<feature type="domain" description="Fibronectin type-III" evidence="8">
    <location>
        <begin position="482"/>
        <end position="574"/>
    </location>
</feature>
<dbReference type="InterPro" id="IPR013783">
    <property type="entry name" value="Ig-like_fold"/>
</dbReference>
<keyword evidence="10" id="KW-1185">Reference proteome</keyword>
<dbReference type="GO" id="GO:0005911">
    <property type="term" value="C:cell-cell junction"/>
    <property type="evidence" value="ECO:0007669"/>
    <property type="project" value="TreeGrafter"/>
</dbReference>
<dbReference type="InterPro" id="IPR007110">
    <property type="entry name" value="Ig-like_dom"/>
</dbReference>
<dbReference type="AlphaFoldDB" id="A0A6J8AM68"/>
<dbReference type="InterPro" id="IPR036179">
    <property type="entry name" value="Ig-like_dom_sf"/>
</dbReference>
<evidence type="ECO:0000256" key="1">
    <source>
        <dbReference type="ARBA" id="ARBA00004479"/>
    </source>
</evidence>
<evidence type="ECO:0000313" key="9">
    <source>
        <dbReference type="EMBL" id="CAC5370244.1"/>
    </source>
</evidence>
<evidence type="ECO:0000256" key="2">
    <source>
        <dbReference type="ARBA" id="ARBA00022737"/>
    </source>
</evidence>
<dbReference type="InterPro" id="IPR051275">
    <property type="entry name" value="Cell_adhesion_signaling"/>
</dbReference>
<dbReference type="GO" id="GO:0098609">
    <property type="term" value="P:cell-cell adhesion"/>
    <property type="evidence" value="ECO:0007669"/>
    <property type="project" value="TreeGrafter"/>
</dbReference>
<evidence type="ECO:0000313" key="10">
    <source>
        <dbReference type="Proteomes" id="UP000507470"/>
    </source>
</evidence>
<accession>A0A6J8AM68</accession>
<dbReference type="PROSITE" id="PS50835">
    <property type="entry name" value="IG_LIKE"/>
    <property type="match status" value="2"/>
</dbReference>
<gene>
    <name evidence="9" type="ORF">MCOR_9159</name>
</gene>
<protein>
    <submittedName>
        <fullName evidence="9">CNTN4</fullName>
    </submittedName>
</protein>
<comment type="subcellular location">
    <subcellularLocation>
        <location evidence="1">Membrane</location>
        <topology evidence="1">Single-pass type I membrane protein</topology>
    </subcellularLocation>
</comment>
<dbReference type="CDD" id="cd00063">
    <property type="entry name" value="FN3"/>
    <property type="match status" value="1"/>
</dbReference>
<dbReference type="GO" id="GO:0005886">
    <property type="term" value="C:plasma membrane"/>
    <property type="evidence" value="ECO:0007669"/>
    <property type="project" value="TreeGrafter"/>
</dbReference>
<dbReference type="InterPro" id="IPR013098">
    <property type="entry name" value="Ig_I-set"/>
</dbReference>
<name>A0A6J8AM68_MYTCO</name>
<keyword evidence="4" id="KW-1015">Disulfide bond</keyword>
<dbReference type="SMART" id="SM00408">
    <property type="entry name" value="IGc2"/>
    <property type="match status" value="1"/>
</dbReference>
<proteinExistence type="predicted"/>
<sequence>MCFVAISIVKTSPIETGECAYCSINIYEKLGSVVNLKCQIVKDEEPIVWIGPPNQSLYAVGPDIIPELLSFVSVKEFDNEPPTNISIYGHNSQCVVFGFVDQQVNLTCEVETGKPPELMQWEYEHEIVAIGGPVSLTYTFIPDVTHHLKAFKCIVTNNVTRTELTDKVMLYLYLEPTATIGSGQTINIVEDETLHLQCNYTSNDINNTSITWKYPSDYQIKRIKDNETFILDHIERTDTGKYTCVVSNSAGKANDTVLVNVIFEDSYENSFLIDSPELNITFEDKKTNKFFKCNANGNPDDYEFSAWEHKTEYGDHIRYLNDNGAGTLKLNHWPGETDRHHDQGLYICNVSNGVLYDGEMNQMANFTLKQKGFPYFVTDNKKIQYGTLGKDTNLTLNVVSYPIMKTVNIYKTHHIMMANSNYWFELSKIEDIVYGTRVNVKGYKLFIPIKANVIEDFMIYTVAVTNEYGHSNISVDYRFARPPRAPRDLRAVALDDIILVKWTADFFINLHQTFFVEYRKHSESSWSRVSVEEKSTVLINGLEKDTIYLLRMYAETMYGESDKTDDIIIKTDSYVNNEIRIDNWGAAVNDGFMLVWIERGSSSHRNEETSARQAHYDEINSMYYNPINNTISHRVTRNNHQQEIRLPLNANLENNEANSSSSQIIPPCTLNQFKLSKKSNSPRSSSDESYLVPCRNYIDFDIEMVNENEQHRYIDTEPEINVDESSISSINSETNIKIIRRYKTLNVSDINEHCYKKYNEIEVSPNQ</sequence>
<dbReference type="SUPFAM" id="SSF49265">
    <property type="entry name" value="Fibronectin type III"/>
    <property type="match status" value="1"/>
</dbReference>
<keyword evidence="3" id="KW-0472">Membrane</keyword>
<evidence type="ECO:0000256" key="4">
    <source>
        <dbReference type="ARBA" id="ARBA00023157"/>
    </source>
</evidence>
<dbReference type="GO" id="GO:0050839">
    <property type="term" value="F:cell adhesion molecule binding"/>
    <property type="evidence" value="ECO:0007669"/>
    <property type="project" value="TreeGrafter"/>
</dbReference>
<dbReference type="PROSITE" id="PS50853">
    <property type="entry name" value="FN3"/>
    <property type="match status" value="1"/>
</dbReference>